<comment type="caution">
    <text evidence="1">The sequence shown here is derived from an EMBL/GenBank/DDBJ whole genome shotgun (WGS) entry which is preliminary data.</text>
</comment>
<keyword evidence="2" id="KW-1185">Reference proteome</keyword>
<name>A0A2P6RJJ9_ROSCH</name>
<organism evidence="1 2">
    <name type="scientific">Rosa chinensis</name>
    <name type="common">China rose</name>
    <dbReference type="NCBI Taxonomy" id="74649"/>
    <lineage>
        <taxon>Eukaryota</taxon>
        <taxon>Viridiplantae</taxon>
        <taxon>Streptophyta</taxon>
        <taxon>Embryophyta</taxon>
        <taxon>Tracheophyta</taxon>
        <taxon>Spermatophyta</taxon>
        <taxon>Magnoliopsida</taxon>
        <taxon>eudicotyledons</taxon>
        <taxon>Gunneridae</taxon>
        <taxon>Pentapetalae</taxon>
        <taxon>rosids</taxon>
        <taxon>fabids</taxon>
        <taxon>Rosales</taxon>
        <taxon>Rosaceae</taxon>
        <taxon>Rosoideae</taxon>
        <taxon>Rosoideae incertae sedis</taxon>
        <taxon>Rosa</taxon>
    </lineage>
</organism>
<gene>
    <name evidence="1" type="ORF">RchiOBHm_Chr2g0090961</name>
</gene>
<reference evidence="1 2" key="1">
    <citation type="journal article" date="2018" name="Nat. Genet.">
        <title>The Rosa genome provides new insights in the design of modern roses.</title>
        <authorList>
            <person name="Bendahmane M."/>
        </authorList>
    </citation>
    <scope>NUCLEOTIDE SEQUENCE [LARGE SCALE GENOMIC DNA]</scope>
    <source>
        <strain evidence="2">cv. Old Blush</strain>
    </source>
</reference>
<dbReference type="EMBL" id="PDCK01000040">
    <property type="protein sequence ID" value="PRQ46616.1"/>
    <property type="molecule type" value="Genomic_DNA"/>
</dbReference>
<protein>
    <submittedName>
        <fullName evidence="1">Uncharacterized protein</fullName>
    </submittedName>
</protein>
<evidence type="ECO:0000313" key="2">
    <source>
        <dbReference type="Proteomes" id="UP000238479"/>
    </source>
</evidence>
<evidence type="ECO:0000313" key="1">
    <source>
        <dbReference type="EMBL" id="PRQ46616.1"/>
    </source>
</evidence>
<sequence>MESDSWGQIECLFPYKSLCKPLSYDGIVVNGAVHWLVSKVADGTFVIMSFLLAEEEVRDWLCITLVSERNAWNAGETFNEFVC</sequence>
<proteinExistence type="predicted"/>
<dbReference type="Gramene" id="PRQ46616">
    <property type="protein sequence ID" value="PRQ46616"/>
    <property type="gene ID" value="RchiOBHm_Chr2g0090961"/>
</dbReference>
<accession>A0A2P6RJJ9</accession>
<dbReference type="Proteomes" id="UP000238479">
    <property type="component" value="Chromosome 2"/>
</dbReference>
<dbReference type="AlphaFoldDB" id="A0A2P6RJJ9"/>